<evidence type="ECO:0000259" key="1">
    <source>
        <dbReference type="Pfam" id="PF01370"/>
    </source>
</evidence>
<dbReference type="Pfam" id="PF01370">
    <property type="entry name" value="Epimerase"/>
    <property type="match status" value="1"/>
</dbReference>
<dbReference type="GO" id="GO:0004029">
    <property type="term" value="F:aldehyde dehydrogenase (NAD+) activity"/>
    <property type="evidence" value="ECO:0007669"/>
    <property type="project" value="TreeGrafter"/>
</dbReference>
<reference evidence="2 3" key="1">
    <citation type="submission" date="2016-06" db="EMBL/GenBank/DDBJ databases">
        <authorList>
            <person name="Kjaerup R.B."/>
            <person name="Dalgaard T.S."/>
            <person name="Juul-Madsen H.R."/>
        </authorList>
    </citation>
    <scope>NUCLEOTIDE SEQUENCE [LARGE SCALE GENOMIC DNA]</scope>
    <source>
        <strain evidence="2 3">1081914.2</strain>
    </source>
</reference>
<dbReference type="SUPFAM" id="SSF51735">
    <property type="entry name" value="NAD(P)-binding Rossmann-fold domains"/>
    <property type="match status" value="1"/>
</dbReference>
<feature type="domain" description="NAD-dependent epimerase/dehydratase" evidence="1">
    <location>
        <begin position="5"/>
        <end position="234"/>
    </location>
</feature>
<dbReference type="Gene3D" id="3.40.50.720">
    <property type="entry name" value="NAD(P)-binding Rossmann-like Domain"/>
    <property type="match status" value="1"/>
</dbReference>
<dbReference type="OrthoDB" id="3338687at2"/>
<evidence type="ECO:0000313" key="3">
    <source>
        <dbReference type="Proteomes" id="UP000093795"/>
    </source>
</evidence>
<dbReference type="AlphaFoldDB" id="A0A1A3CDT2"/>
<accession>A0A1A3CDT2</accession>
<evidence type="ECO:0000313" key="2">
    <source>
        <dbReference type="EMBL" id="OBI84001.1"/>
    </source>
</evidence>
<gene>
    <name evidence="2" type="ORF">A9X01_20065</name>
</gene>
<name>A0A1A3CDT2_MYCAS</name>
<dbReference type="GO" id="GO:0005737">
    <property type="term" value="C:cytoplasm"/>
    <property type="evidence" value="ECO:0007669"/>
    <property type="project" value="TreeGrafter"/>
</dbReference>
<dbReference type="InterPro" id="IPR051783">
    <property type="entry name" value="NAD(P)-dependent_oxidoreduct"/>
</dbReference>
<proteinExistence type="predicted"/>
<dbReference type="RefSeq" id="WP_065121058.1">
    <property type="nucleotide sequence ID" value="NZ_LZKQ01000143.1"/>
</dbReference>
<sequence length="359" mass="39247">MTKRIVVTGASGNVGTSVLQRLGEAGADYDIVGIARREPPQQDVYRGVDWHQLDVADDGAEAKLHNIFRGADCVVHLAWGFQPTRNIRYLYDVGIRGTSAVLRAAHSANVPHLVHMSSLGTYAAGRYGHKVDESWSTAGLGTSVYSRSKAAAEKLLDDYEGTHPDGVGISRLRPGLILQRRAAAGLRRYTLPAYIDPAWLRWLPVLPLDRSLTVSMIHSDDVADACVRVIERRALGPFNLAAEPPVTRDDVAKILGARPIHVPAALLGPLVQASWLARLQPIDRGWFDMAFAAPLLSTDRARRELDWSPRRSALEALEELVDGLVHDNGTASPVLRPRSLLTAITRNLSRGPVTTRQVP</sequence>
<dbReference type="STRING" id="1790.A5645_09500"/>
<dbReference type="InterPro" id="IPR036291">
    <property type="entry name" value="NAD(P)-bd_dom_sf"/>
</dbReference>
<dbReference type="PANTHER" id="PTHR48079:SF6">
    <property type="entry name" value="NAD(P)-BINDING DOMAIN-CONTAINING PROTEIN-RELATED"/>
    <property type="match status" value="1"/>
</dbReference>
<dbReference type="InterPro" id="IPR001509">
    <property type="entry name" value="Epimerase_deHydtase"/>
</dbReference>
<dbReference type="PANTHER" id="PTHR48079">
    <property type="entry name" value="PROTEIN YEEZ"/>
    <property type="match status" value="1"/>
</dbReference>
<dbReference type="eggNOG" id="COG0451">
    <property type="taxonomic scope" value="Bacteria"/>
</dbReference>
<organism evidence="2 3">
    <name type="scientific">Mycobacterium asiaticum</name>
    <dbReference type="NCBI Taxonomy" id="1790"/>
    <lineage>
        <taxon>Bacteria</taxon>
        <taxon>Bacillati</taxon>
        <taxon>Actinomycetota</taxon>
        <taxon>Actinomycetes</taxon>
        <taxon>Mycobacteriales</taxon>
        <taxon>Mycobacteriaceae</taxon>
        <taxon>Mycobacterium</taxon>
    </lineage>
</organism>
<comment type="caution">
    <text evidence="2">The sequence shown here is derived from an EMBL/GenBank/DDBJ whole genome shotgun (WGS) entry which is preliminary data.</text>
</comment>
<dbReference type="EMBL" id="LZKQ01000143">
    <property type="protein sequence ID" value="OBI84001.1"/>
    <property type="molecule type" value="Genomic_DNA"/>
</dbReference>
<protein>
    <submittedName>
        <fullName evidence="2">Epimerase</fullName>
    </submittedName>
</protein>
<dbReference type="Proteomes" id="UP000093795">
    <property type="component" value="Unassembled WGS sequence"/>
</dbReference>